<evidence type="ECO:0000256" key="6">
    <source>
        <dbReference type="ARBA" id="ARBA00023163"/>
    </source>
</evidence>
<protein>
    <recommendedName>
        <fullName evidence="9">AP2/ERF domain-containing protein</fullName>
    </recommendedName>
</protein>
<dbReference type="Gene3D" id="3.30.730.10">
    <property type="entry name" value="AP2/ERF domain"/>
    <property type="match status" value="1"/>
</dbReference>
<keyword evidence="3" id="KW-0805">Transcription regulation</keyword>
<comment type="caution">
    <text evidence="10">The sequence shown here is derived from an EMBL/GenBank/DDBJ whole genome shotgun (WGS) entry which is preliminary data.</text>
</comment>
<dbReference type="PROSITE" id="PS51032">
    <property type="entry name" value="AP2_ERF"/>
    <property type="match status" value="1"/>
</dbReference>
<dbReference type="PRINTS" id="PR00367">
    <property type="entry name" value="ETHRSPELEMNT"/>
</dbReference>
<dbReference type="GO" id="GO:0005634">
    <property type="term" value="C:nucleus"/>
    <property type="evidence" value="ECO:0007669"/>
    <property type="project" value="UniProtKB-SubCell"/>
</dbReference>
<comment type="similarity">
    <text evidence="8">Belongs to the AP2/ERF transcription factor family. ERF subfamily.</text>
</comment>
<evidence type="ECO:0000256" key="4">
    <source>
        <dbReference type="ARBA" id="ARBA00023125"/>
    </source>
</evidence>
<keyword evidence="11" id="KW-1185">Reference proteome</keyword>
<dbReference type="PANTHER" id="PTHR31985:SF231">
    <property type="entry name" value="ETHYLENE-RESPONSIVE TRANSCRIPTION FACTOR ERF014"/>
    <property type="match status" value="1"/>
</dbReference>
<dbReference type="PANTHER" id="PTHR31985">
    <property type="entry name" value="ETHYLENE-RESPONSIVE TRANSCRIPTION FACTOR ERF042-RELATED"/>
    <property type="match status" value="1"/>
</dbReference>
<evidence type="ECO:0000256" key="7">
    <source>
        <dbReference type="ARBA" id="ARBA00023242"/>
    </source>
</evidence>
<keyword evidence="4" id="KW-0238">DNA-binding</keyword>
<sequence>MVKSIVEQKKVTKSSGPGVVAAAAMIKKKFKGVRMRSWGSWVSEIRAPNQKARIWLGSHSSPESAARAYDAALLCLRGAAASATLNFPLRLASYYIPPSDAVLSPKSIQRIAAAAAAAAGPIPTPPPAFPPSCSGESPPLWEAASFEDGGAAPDNPAPAAIMACSWYNLDSPKYMFMNEGLLDPPELVDHLNEDFGDIRLWSFN</sequence>
<reference evidence="10" key="1">
    <citation type="submission" date="2022-07" db="EMBL/GenBank/DDBJ databases">
        <authorList>
            <person name="Macas J."/>
            <person name="Novak P."/>
            <person name="Neumann P."/>
        </authorList>
    </citation>
    <scope>NUCLEOTIDE SEQUENCE</scope>
</reference>
<keyword evidence="2" id="KW-0936">Ethylene signaling pathway</keyword>
<dbReference type="AlphaFoldDB" id="A0AAV0FKZ8"/>
<evidence type="ECO:0000256" key="2">
    <source>
        <dbReference type="ARBA" id="ARBA00022745"/>
    </source>
</evidence>
<evidence type="ECO:0000256" key="8">
    <source>
        <dbReference type="ARBA" id="ARBA00024343"/>
    </source>
</evidence>
<name>A0AAV0FKZ8_9ASTE</name>
<evidence type="ECO:0000256" key="1">
    <source>
        <dbReference type="ARBA" id="ARBA00004123"/>
    </source>
</evidence>
<dbReference type="Proteomes" id="UP001152523">
    <property type="component" value="Unassembled WGS sequence"/>
</dbReference>
<dbReference type="FunFam" id="3.30.730.10:FF:000006">
    <property type="entry name" value="ethylene-responsive transcription factor ERF014-like"/>
    <property type="match status" value="1"/>
</dbReference>
<dbReference type="GO" id="GO:0003700">
    <property type="term" value="F:DNA-binding transcription factor activity"/>
    <property type="evidence" value="ECO:0007669"/>
    <property type="project" value="InterPro"/>
</dbReference>
<evidence type="ECO:0000313" key="10">
    <source>
        <dbReference type="EMBL" id="CAH9136250.1"/>
    </source>
</evidence>
<dbReference type="InterPro" id="IPR051032">
    <property type="entry name" value="AP2/ERF_TF_ERF_subfamily"/>
</dbReference>
<dbReference type="Pfam" id="PF00847">
    <property type="entry name" value="AP2"/>
    <property type="match status" value="1"/>
</dbReference>
<evidence type="ECO:0000256" key="5">
    <source>
        <dbReference type="ARBA" id="ARBA00023159"/>
    </source>
</evidence>
<dbReference type="GO" id="GO:0000976">
    <property type="term" value="F:transcription cis-regulatory region binding"/>
    <property type="evidence" value="ECO:0007669"/>
    <property type="project" value="UniProtKB-ARBA"/>
</dbReference>
<evidence type="ECO:0000256" key="3">
    <source>
        <dbReference type="ARBA" id="ARBA00023015"/>
    </source>
</evidence>
<keyword evidence="6" id="KW-0804">Transcription</keyword>
<evidence type="ECO:0000259" key="9">
    <source>
        <dbReference type="PROSITE" id="PS51032"/>
    </source>
</evidence>
<accession>A0AAV0FKZ8</accession>
<dbReference type="InterPro" id="IPR016177">
    <property type="entry name" value="DNA-bd_dom_sf"/>
</dbReference>
<dbReference type="CDD" id="cd00018">
    <property type="entry name" value="AP2"/>
    <property type="match status" value="1"/>
</dbReference>
<feature type="domain" description="AP2/ERF" evidence="9">
    <location>
        <begin position="29"/>
        <end position="88"/>
    </location>
</feature>
<evidence type="ECO:0000313" key="11">
    <source>
        <dbReference type="Proteomes" id="UP001152523"/>
    </source>
</evidence>
<keyword evidence="5" id="KW-0010">Activator</keyword>
<comment type="subcellular location">
    <subcellularLocation>
        <location evidence="1">Nucleus</location>
    </subcellularLocation>
</comment>
<organism evidence="10 11">
    <name type="scientific">Cuscuta epithymum</name>
    <dbReference type="NCBI Taxonomy" id="186058"/>
    <lineage>
        <taxon>Eukaryota</taxon>
        <taxon>Viridiplantae</taxon>
        <taxon>Streptophyta</taxon>
        <taxon>Embryophyta</taxon>
        <taxon>Tracheophyta</taxon>
        <taxon>Spermatophyta</taxon>
        <taxon>Magnoliopsida</taxon>
        <taxon>eudicotyledons</taxon>
        <taxon>Gunneridae</taxon>
        <taxon>Pentapetalae</taxon>
        <taxon>asterids</taxon>
        <taxon>lamiids</taxon>
        <taxon>Solanales</taxon>
        <taxon>Convolvulaceae</taxon>
        <taxon>Cuscuteae</taxon>
        <taxon>Cuscuta</taxon>
        <taxon>Cuscuta subgen. Cuscuta</taxon>
    </lineage>
</organism>
<keyword evidence="7" id="KW-0539">Nucleus</keyword>
<gene>
    <name evidence="10" type="ORF">CEPIT_LOCUS35143</name>
</gene>
<dbReference type="GO" id="GO:0009873">
    <property type="term" value="P:ethylene-activated signaling pathway"/>
    <property type="evidence" value="ECO:0007669"/>
    <property type="project" value="UniProtKB-KW"/>
</dbReference>
<dbReference type="InterPro" id="IPR036955">
    <property type="entry name" value="AP2/ERF_dom_sf"/>
</dbReference>
<dbReference type="SUPFAM" id="SSF54171">
    <property type="entry name" value="DNA-binding domain"/>
    <property type="match status" value="1"/>
</dbReference>
<proteinExistence type="inferred from homology"/>
<dbReference type="EMBL" id="CAMAPF010000993">
    <property type="protein sequence ID" value="CAH9136250.1"/>
    <property type="molecule type" value="Genomic_DNA"/>
</dbReference>
<dbReference type="SMART" id="SM00380">
    <property type="entry name" value="AP2"/>
    <property type="match status" value="1"/>
</dbReference>
<dbReference type="InterPro" id="IPR001471">
    <property type="entry name" value="AP2/ERF_dom"/>
</dbReference>